<comment type="caution">
    <text evidence="1">The sequence shown here is derived from an EMBL/GenBank/DDBJ whole genome shotgun (WGS) entry which is preliminary data.</text>
</comment>
<dbReference type="EMBL" id="CM042885">
    <property type="protein sequence ID" value="KAI4366596.1"/>
    <property type="molecule type" value="Genomic_DNA"/>
</dbReference>
<name>A0ACB9QJ80_9MYRT</name>
<accession>A0ACB9QJ80</accession>
<organism evidence="1 2">
    <name type="scientific">Melastoma candidum</name>
    <dbReference type="NCBI Taxonomy" id="119954"/>
    <lineage>
        <taxon>Eukaryota</taxon>
        <taxon>Viridiplantae</taxon>
        <taxon>Streptophyta</taxon>
        <taxon>Embryophyta</taxon>
        <taxon>Tracheophyta</taxon>
        <taxon>Spermatophyta</taxon>
        <taxon>Magnoliopsida</taxon>
        <taxon>eudicotyledons</taxon>
        <taxon>Gunneridae</taxon>
        <taxon>Pentapetalae</taxon>
        <taxon>rosids</taxon>
        <taxon>malvids</taxon>
        <taxon>Myrtales</taxon>
        <taxon>Melastomataceae</taxon>
        <taxon>Melastomatoideae</taxon>
        <taxon>Melastomateae</taxon>
        <taxon>Melastoma</taxon>
    </lineage>
</organism>
<dbReference type="Proteomes" id="UP001057402">
    <property type="component" value="Chromosome 6"/>
</dbReference>
<keyword evidence="2" id="KW-1185">Reference proteome</keyword>
<evidence type="ECO:0000313" key="2">
    <source>
        <dbReference type="Proteomes" id="UP001057402"/>
    </source>
</evidence>
<proteinExistence type="predicted"/>
<reference evidence="2" key="1">
    <citation type="journal article" date="2023" name="Front. Plant Sci.">
        <title>Chromosomal-level genome assembly of Melastoma candidum provides insights into trichome evolution.</title>
        <authorList>
            <person name="Zhong Y."/>
            <person name="Wu W."/>
            <person name="Sun C."/>
            <person name="Zou P."/>
            <person name="Liu Y."/>
            <person name="Dai S."/>
            <person name="Zhou R."/>
        </authorList>
    </citation>
    <scope>NUCLEOTIDE SEQUENCE [LARGE SCALE GENOMIC DNA]</scope>
</reference>
<protein>
    <submittedName>
        <fullName evidence="1">Uncharacterized protein</fullName>
    </submittedName>
</protein>
<gene>
    <name evidence="1" type="ORF">MLD38_022457</name>
</gene>
<evidence type="ECO:0000313" key="1">
    <source>
        <dbReference type="EMBL" id="KAI4366596.1"/>
    </source>
</evidence>
<sequence length="281" mass="32278">MARPRGGHDDGRPSKAGTFFLATLVLWLVSVLFEIAFNRRKELVVIVSGCFFFQVANWVVRKFVSRDPLFVNTAVSLLHSSITSASVIFILVHQWMRSSPEEIFKHTNLVKTTWPWAYQALCFSCGYFAYDQLDMLRYRLYSGWIPSILLHHLILLICFSLALYRNVTINYLILTLICELHSIFLHIRKVRRMAGIRDAKSLVVKVEWILNWSTFLVARLASHVLITTKLILDAGKFDKGVELPLALFGMAGMNMLNIGLGIDLFSAFKREVYPQRNSHHE</sequence>